<name>A0A1M6RFS9_MEGEL</name>
<dbReference type="InterPro" id="IPR006219">
    <property type="entry name" value="DAHP_synth_1"/>
</dbReference>
<comment type="similarity">
    <text evidence="3 8">Belongs to the class-I DAHP synthase family.</text>
</comment>
<dbReference type="InterPro" id="IPR013785">
    <property type="entry name" value="Aldolase_TIM"/>
</dbReference>
<sequence length="344" mass="39087">MEMQMEYIRKLPEPQELMEQFPIDDKVKAIKAKRDEEIKDILTGKDNRFLLIIGPCSADNEPAVLDYIHRLVKVQEQVKDKIFIIPRVYTSKPRTIGVGYKGMLHQPDPEGKEDMLGGIIAIREMNARVVRETGFTCAEEVLYPEIFRYLSDLLSYAAVGARSVEDQFHRMIASGVGIPVGMKNPTSGDISVMLNSIEAAQHTQDFLFRGWEVRTKGNPLAHAILRGYVDSFGNSMPNYHYENLQRLYEAYGKRDLAYPAVIVDANHANSGKKYLEQIRIAKDVIHSRKHSADIKQLVKGLMIESYIEDGNQKISEGTYGKSITDPCLGWEKSERLIYDMAELL</sequence>
<dbReference type="Pfam" id="PF00793">
    <property type="entry name" value="DAHP_synth_1"/>
    <property type="match status" value="1"/>
</dbReference>
<evidence type="ECO:0000256" key="8">
    <source>
        <dbReference type="PIRNR" id="PIRNR001361"/>
    </source>
</evidence>
<dbReference type="UniPathway" id="UPA00053">
    <property type="reaction ID" value="UER00084"/>
</dbReference>
<dbReference type="RefSeq" id="WP_014015924.1">
    <property type="nucleotide sequence ID" value="NZ_CAMFOL010000006.1"/>
</dbReference>
<accession>A0A1M6RFS9</accession>
<comment type="catalytic activity">
    <reaction evidence="7 8">
        <text>D-erythrose 4-phosphate + phosphoenolpyruvate + H2O = 7-phospho-2-dehydro-3-deoxy-D-arabino-heptonate + phosphate</text>
        <dbReference type="Rhea" id="RHEA:14717"/>
        <dbReference type="ChEBI" id="CHEBI:15377"/>
        <dbReference type="ChEBI" id="CHEBI:16897"/>
        <dbReference type="ChEBI" id="CHEBI:43474"/>
        <dbReference type="ChEBI" id="CHEBI:58394"/>
        <dbReference type="ChEBI" id="CHEBI:58702"/>
        <dbReference type="EC" id="2.5.1.54"/>
    </reaction>
</comment>
<dbReference type="EC" id="2.5.1.54" evidence="8"/>
<evidence type="ECO:0000256" key="2">
    <source>
        <dbReference type="ARBA" id="ARBA00004688"/>
    </source>
</evidence>
<dbReference type="NCBIfam" id="TIGR00034">
    <property type="entry name" value="aroFGH"/>
    <property type="match status" value="1"/>
</dbReference>
<dbReference type="GO" id="GO:0009423">
    <property type="term" value="P:chorismate biosynthetic process"/>
    <property type="evidence" value="ECO:0007669"/>
    <property type="project" value="UniProtKB-UniPathway"/>
</dbReference>
<gene>
    <name evidence="9" type="ORF">C6Y28_07230</name>
</gene>
<evidence type="ECO:0000256" key="1">
    <source>
        <dbReference type="ARBA" id="ARBA00003726"/>
    </source>
</evidence>
<comment type="pathway">
    <text evidence="2 8">Metabolic intermediate biosynthesis; chorismate biosynthesis; chorismate from D-erythrose 4-phosphate and phosphoenolpyruvate: step 1/7.</text>
</comment>
<evidence type="ECO:0000313" key="9">
    <source>
        <dbReference type="EMBL" id="AVO27404.1"/>
    </source>
</evidence>
<dbReference type="EMBL" id="CP027569">
    <property type="protein sequence ID" value="AVO27404.1"/>
    <property type="molecule type" value="Genomic_DNA"/>
</dbReference>
<dbReference type="SUPFAM" id="SSF51569">
    <property type="entry name" value="Aldolase"/>
    <property type="match status" value="1"/>
</dbReference>
<evidence type="ECO:0000256" key="7">
    <source>
        <dbReference type="ARBA" id="ARBA00047508"/>
    </source>
</evidence>
<evidence type="ECO:0000256" key="5">
    <source>
        <dbReference type="ARBA" id="ARBA00022679"/>
    </source>
</evidence>
<dbReference type="Proteomes" id="UP000238358">
    <property type="component" value="Chromosome"/>
</dbReference>
<reference evidence="9 10" key="1">
    <citation type="journal article" date="2018" name="Genome Announc.">
        <title>Complete genomes of two Megasphaera elsdenii strains, NCIMB 702410 and ATCC 25940.</title>
        <authorList>
            <person name="Hatmaker E.A."/>
            <person name="O'Dell K."/>
            <person name="Riley L.A."/>
            <person name="Klingeman D.M."/>
            <person name="Guss A.M."/>
        </authorList>
    </citation>
    <scope>NUCLEOTIDE SEQUENCE [LARGE SCALE GENOMIC DNA]</scope>
    <source>
        <strain evidence="9 10">NCIMB702410</strain>
    </source>
</reference>
<evidence type="ECO:0000256" key="6">
    <source>
        <dbReference type="ARBA" id="ARBA00023141"/>
    </source>
</evidence>
<dbReference type="InterPro" id="IPR006218">
    <property type="entry name" value="DAHP1/KDSA"/>
</dbReference>
<evidence type="ECO:0000256" key="3">
    <source>
        <dbReference type="ARBA" id="ARBA00007985"/>
    </source>
</evidence>
<keyword evidence="5 8" id="KW-0808">Transferase</keyword>
<dbReference type="OrthoDB" id="9807331at2"/>
<dbReference type="GO" id="GO:0003849">
    <property type="term" value="F:3-deoxy-7-phosphoheptulonate synthase activity"/>
    <property type="evidence" value="ECO:0007669"/>
    <property type="project" value="UniProtKB-EC"/>
</dbReference>
<evidence type="ECO:0000256" key="4">
    <source>
        <dbReference type="ARBA" id="ARBA00022605"/>
    </source>
</evidence>
<dbReference type="AlphaFoldDB" id="A0A1M6RFS9"/>
<comment type="function">
    <text evidence="1 8">Stereospecific condensation of phosphoenolpyruvate (PEP) and D-erythrose-4-phosphate (E4P) giving rise to 3-deoxy-D-arabino-heptulosonate-7-phosphate (DAHP).</text>
</comment>
<dbReference type="PIRSF" id="PIRSF001361">
    <property type="entry name" value="DAHP_synthase"/>
    <property type="match status" value="1"/>
</dbReference>
<proteinExistence type="inferred from homology"/>
<dbReference type="PANTHER" id="PTHR21225:SF12">
    <property type="entry name" value="PHOSPHO-2-DEHYDRO-3-DEOXYHEPTONATE ALDOLASE, TYROSINE-INHIBITED"/>
    <property type="match status" value="1"/>
</dbReference>
<dbReference type="GO" id="GO:0008652">
    <property type="term" value="P:amino acid biosynthetic process"/>
    <property type="evidence" value="ECO:0007669"/>
    <property type="project" value="UniProtKB-KW"/>
</dbReference>
<organism evidence="9 10">
    <name type="scientific">Megasphaera elsdenii</name>
    <dbReference type="NCBI Taxonomy" id="907"/>
    <lineage>
        <taxon>Bacteria</taxon>
        <taxon>Bacillati</taxon>
        <taxon>Bacillota</taxon>
        <taxon>Negativicutes</taxon>
        <taxon>Veillonellales</taxon>
        <taxon>Veillonellaceae</taxon>
        <taxon>Megasphaera</taxon>
    </lineage>
</organism>
<dbReference type="GO" id="GO:0009073">
    <property type="term" value="P:aromatic amino acid family biosynthetic process"/>
    <property type="evidence" value="ECO:0007669"/>
    <property type="project" value="UniProtKB-KW"/>
</dbReference>
<protein>
    <recommendedName>
        <fullName evidence="8">Phospho-2-dehydro-3-deoxyheptonate aldolase</fullName>
        <ecNumber evidence="8">2.5.1.54</ecNumber>
    </recommendedName>
</protein>
<dbReference type="GeneID" id="97491935"/>
<dbReference type="PANTHER" id="PTHR21225">
    <property type="entry name" value="PHOSPHO-2-DEHYDRO-3-DEOXYHEPTONATE ALDOLASE DAHP SYNTHETASE"/>
    <property type="match status" value="1"/>
</dbReference>
<dbReference type="GO" id="GO:0005737">
    <property type="term" value="C:cytoplasm"/>
    <property type="evidence" value="ECO:0007669"/>
    <property type="project" value="TreeGrafter"/>
</dbReference>
<dbReference type="NCBIfam" id="NF009395">
    <property type="entry name" value="PRK12755.1"/>
    <property type="match status" value="1"/>
</dbReference>
<dbReference type="Gene3D" id="3.20.20.70">
    <property type="entry name" value="Aldolase class I"/>
    <property type="match status" value="1"/>
</dbReference>
<keyword evidence="6 8" id="KW-0057">Aromatic amino acid biosynthesis</keyword>
<keyword evidence="4 8" id="KW-0028">Amino-acid biosynthesis</keyword>
<evidence type="ECO:0000313" key="10">
    <source>
        <dbReference type="Proteomes" id="UP000238358"/>
    </source>
</evidence>